<reference evidence="1" key="1">
    <citation type="submission" date="2021-06" db="EMBL/GenBank/DDBJ databases">
        <authorList>
            <person name="Kallberg Y."/>
            <person name="Tangrot J."/>
            <person name="Rosling A."/>
        </authorList>
    </citation>
    <scope>NUCLEOTIDE SEQUENCE</scope>
    <source>
        <strain evidence="1">UK204</strain>
    </source>
</reference>
<dbReference type="GO" id="GO:0005506">
    <property type="term" value="F:iron ion binding"/>
    <property type="evidence" value="ECO:0007669"/>
    <property type="project" value="InterPro"/>
</dbReference>
<dbReference type="InterPro" id="IPR002401">
    <property type="entry name" value="Cyt_P450_E_grp-I"/>
</dbReference>
<comment type="caution">
    <text evidence="1">The sequence shown here is derived from an EMBL/GenBank/DDBJ whole genome shotgun (WGS) entry which is preliminary data.</text>
</comment>
<sequence>MTDLEIRDILFDAFLGGTDTGDNTCPITKDDFHKLKYCKVIIKEVDRVLLVANMMVRCSQEPDELTDYKMASWYNVSYYWEEPEKFNPGRWMVKGFELEKYSFIIIYEIDLVDMQSSLKTVLTTITTCPELFIKVRPRN</sequence>
<evidence type="ECO:0000313" key="1">
    <source>
        <dbReference type="EMBL" id="CAG8578674.1"/>
    </source>
</evidence>
<gene>
    <name evidence="1" type="ORF">FCALED_LOCUS7479</name>
</gene>
<dbReference type="GO" id="GO:0020037">
    <property type="term" value="F:heme binding"/>
    <property type="evidence" value="ECO:0007669"/>
    <property type="project" value="InterPro"/>
</dbReference>
<dbReference type="EMBL" id="CAJVPQ010001991">
    <property type="protein sequence ID" value="CAG8578674.1"/>
    <property type="molecule type" value="Genomic_DNA"/>
</dbReference>
<dbReference type="PRINTS" id="PR00463">
    <property type="entry name" value="EP450I"/>
</dbReference>
<keyword evidence="2" id="KW-1185">Reference proteome</keyword>
<dbReference type="AlphaFoldDB" id="A0A9N9BWS6"/>
<protein>
    <submittedName>
        <fullName evidence="1">3467_t:CDS:1</fullName>
    </submittedName>
</protein>
<dbReference type="OrthoDB" id="1470350at2759"/>
<dbReference type="Proteomes" id="UP000789570">
    <property type="component" value="Unassembled WGS sequence"/>
</dbReference>
<proteinExistence type="predicted"/>
<dbReference type="SUPFAM" id="SSF48264">
    <property type="entry name" value="Cytochrome P450"/>
    <property type="match status" value="1"/>
</dbReference>
<dbReference type="GO" id="GO:0016705">
    <property type="term" value="F:oxidoreductase activity, acting on paired donors, with incorporation or reduction of molecular oxygen"/>
    <property type="evidence" value="ECO:0007669"/>
    <property type="project" value="InterPro"/>
</dbReference>
<name>A0A9N9BWS6_9GLOM</name>
<accession>A0A9N9BWS6</accession>
<dbReference type="Gene3D" id="1.10.630.10">
    <property type="entry name" value="Cytochrome P450"/>
    <property type="match status" value="1"/>
</dbReference>
<dbReference type="InterPro" id="IPR036396">
    <property type="entry name" value="Cyt_P450_sf"/>
</dbReference>
<organism evidence="1 2">
    <name type="scientific">Funneliformis caledonium</name>
    <dbReference type="NCBI Taxonomy" id="1117310"/>
    <lineage>
        <taxon>Eukaryota</taxon>
        <taxon>Fungi</taxon>
        <taxon>Fungi incertae sedis</taxon>
        <taxon>Mucoromycota</taxon>
        <taxon>Glomeromycotina</taxon>
        <taxon>Glomeromycetes</taxon>
        <taxon>Glomerales</taxon>
        <taxon>Glomeraceae</taxon>
        <taxon>Funneliformis</taxon>
    </lineage>
</organism>
<dbReference type="GO" id="GO:0004497">
    <property type="term" value="F:monooxygenase activity"/>
    <property type="evidence" value="ECO:0007669"/>
    <property type="project" value="InterPro"/>
</dbReference>
<evidence type="ECO:0000313" key="2">
    <source>
        <dbReference type="Proteomes" id="UP000789570"/>
    </source>
</evidence>